<protein>
    <submittedName>
        <fullName evidence="2">Uncharacterized protein</fullName>
    </submittedName>
</protein>
<evidence type="ECO:0000313" key="4">
    <source>
        <dbReference type="Proteomes" id="UP000250557"/>
    </source>
</evidence>
<accession>A0AAE6MJS0</accession>
<reference evidence="2 4" key="1">
    <citation type="submission" date="2019-08" db="EMBL/GenBank/DDBJ databases">
        <title>Comparative genome analysis confer to the adaptation heavy metal polluted environment.</title>
        <authorList>
            <person name="Li Y."/>
        </authorList>
    </citation>
    <scope>NUCLEOTIDE SEQUENCE [LARGE SCALE GENOMIC DNA]</scope>
    <source>
        <strain evidence="2 4">P2</strain>
    </source>
</reference>
<gene>
    <name evidence="2" type="ORF">DIU31_021495</name>
    <name evidence="3" type="ORF">J3L21_05985</name>
</gene>
<dbReference type="EMBL" id="CP071880">
    <property type="protein sequence ID" value="QTE51517.1"/>
    <property type="molecule type" value="Genomic_DNA"/>
</dbReference>
<organism evidence="2 4">
    <name type="scientific">Mucilaginibacter rubeus</name>
    <dbReference type="NCBI Taxonomy" id="2027860"/>
    <lineage>
        <taxon>Bacteria</taxon>
        <taxon>Pseudomonadati</taxon>
        <taxon>Bacteroidota</taxon>
        <taxon>Sphingobacteriia</taxon>
        <taxon>Sphingobacteriales</taxon>
        <taxon>Sphingobacteriaceae</taxon>
        <taxon>Mucilaginibacter</taxon>
    </lineage>
</organism>
<evidence type="ECO:0000256" key="1">
    <source>
        <dbReference type="SAM" id="SignalP"/>
    </source>
</evidence>
<proteinExistence type="predicted"/>
<dbReference type="RefSeq" id="WP_112658327.1">
    <property type="nucleotide sequence ID" value="NZ_CP043451.1"/>
</dbReference>
<evidence type="ECO:0000313" key="3">
    <source>
        <dbReference type="EMBL" id="QTE51517.1"/>
    </source>
</evidence>
<keyword evidence="1" id="KW-0732">Signal</keyword>
<evidence type="ECO:0000313" key="2">
    <source>
        <dbReference type="EMBL" id="QEM05958.1"/>
    </source>
</evidence>
<reference evidence="3 5" key="2">
    <citation type="submission" date="2021-03" db="EMBL/GenBank/DDBJ databases">
        <title>Mucilaginibacter strains isolated from gold and copper mining confer multi heavy-metal resistance.</title>
        <authorList>
            <person name="Li Y."/>
        </authorList>
    </citation>
    <scope>NUCLEOTIDE SEQUENCE [LARGE SCALE GENOMIC DNA]</scope>
    <source>
        <strain evidence="3 5">P2-4</strain>
    </source>
</reference>
<dbReference type="Proteomes" id="UP000250557">
    <property type="component" value="Chromosome"/>
</dbReference>
<keyword evidence="5" id="KW-1185">Reference proteome</keyword>
<dbReference type="Proteomes" id="UP000663940">
    <property type="component" value="Chromosome"/>
</dbReference>
<sequence length="129" mass="14347">MKKTLILAAIIACAGQLKAQNLNKAPKNNNAVDKLFNLKPLQVDSNLSKLMPVLPKNGLLNDNRTLLNTRELVDNVTVYSRMPVVKNYPNDNMPVVKTDEPGIKYHMLIKKTDIVNPDSVGVKKEKVTP</sequence>
<feature type="chain" id="PRO_5042206735" evidence="1">
    <location>
        <begin position="20"/>
        <end position="129"/>
    </location>
</feature>
<dbReference type="AlphaFoldDB" id="A0AAE6MJS0"/>
<feature type="signal peptide" evidence="1">
    <location>
        <begin position="1"/>
        <end position="19"/>
    </location>
</feature>
<evidence type="ECO:0000313" key="5">
    <source>
        <dbReference type="Proteomes" id="UP000663940"/>
    </source>
</evidence>
<dbReference type="EMBL" id="CP043451">
    <property type="protein sequence ID" value="QEM05958.1"/>
    <property type="molecule type" value="Genomic_DNA"/>
</dbReference>
<name>A0AAE6MJS0_9SPHI</name>